<dbReference type="Proteomes" id="UP001595912">
    <property type="component" value="Unassembled WGS sequence"/>
</dbReference>
<dbReference type="EMBL" id="JBHSIU010000041">
    <property type="protein sequence ID" value="MFC5002008.1"/>
    <property type="molecule type" value="Genomic_DNA"/>
</dbReference>
<gene>
    <name evidence="1" type="ORF">ACFPIJ_29770</name>
</gene>
<proteinExistence type="predicted"/>
<sequence>MFDDLVWESVRMLDAHDDDRMRDWLPELFAFQRQHDGSITYFRGIDLLLRRRFVYRFPIDQHPDHPQRREFFDALTEFTTLRTFDEDAEDFDGYDTELEDGYVDPPLLYCDAGTDLWRRMVDAGRLAGADAVAPRPVALIDAVLAVATAAERAGDRELIALWYTLGSGMLVDLAATVEELRAIPAVLQLREIALRTDALSVPVPPGHRPSDEEVEAMDDESASWWYGLSGTTTTT</sequence>
<accession>A0ABV9W0B8</accession>
<name>A0ABV9W0B8_9ACTN</name>
<organism evidence="1 2">
    <name type="scientific">Dactylosporangium cerinum</name>
    <dbReference type="NCBI Taxonomy" id="1434730"/>
    <lineage>
        <taxon>Bacteria</taxon>
        <taxon>Bacillati</taxon>
        <taxon>Actinomycetota</taxon>
        <taxon>Actinomycetes</taxon>
        <taxon>Micromonosporales</taxon>
        <taxon>Micromonosporaceae</taxon>
        <taxon>Dactylosporangium</taxon>
    </lineage>
</organism>
<evidence type="ECO:0000313" key="2">
    <source>
        <dbReference type="Proteomes" id="UP001595912"/>
    </source>
</evidence>
<evidence type="ECO:0000313" key="1">
    <source>
        <dbReference type="EMBL" id="MFC5002008.1"/>
    </source>
</evidence>
<keyword evidence="2" id="KW-1185">Reference proteome</keyword>
<dbReference type="RefSeq" id="WP_380119692.1">
    <property type="nucleotide sequence ID" value="NZ_JBHSIU010000041.1"/>
</dbReference>
<protein>
    <submittedName>
        <fullName evidence="1">Uncharacterized protein</fullName>
    </submittedName>
</protein>
<reference evidence="2" key="1">
    <citation type="journal article" date="2019" name="Int. J. Syst. Evol. Microbiol.">
        <title>The Global Catalogue of Microorganisms (GCM) 10K type strain sequencing project: providing services to taxonomists for standard genome sequencing and annotation.</title>
        <authorList>
            <consortium name="The Broad Institute Genomics Platform"/>
            <consortium name="The Broad Institute Genome Sequencing Center for Infectious Disease"/>
            <person name="Wu L."/>
            <person name="Ma J."/>
        </authorList>
    </citation>
    <scope>NUCLEOTIDE SEQUENCE [LARGE SCALE GENOMIC DNA]</scope>
    <source>
        <strain evidence="2">CGMCC 4.7152</strain>
    </source>
</reference>
<comment type="caution">
    <text evidence="1">The sequence shown here is derived from an EMBL/GenBank/DDBJ whole genome shotgun (WGS) entry which is preliminary data.</text>
</comment>